<dbReference type="Proteomes" id="UP001159427">
    <property type="component" value="Unassembled WGS sequence"/>
</dbReference>
<sequence length="584" mass="66005">MKVPVLIISECFRRLKPLDTAHWRNRLEYVVTTAIDFEAKHKECVRVLPYDDPAKVHFYVFSGKSGVPQKLKDAAQECFGEMKVKLEWFDLYNDATEILKVTPIEFPSGKPERLNESQIYKINEIINKNPHVLVKHRNVTAVQASFKIINSKQTKQPCIAIYVLGKGSIPVGEIEFPRTLGGYDVDVVDGFWFTTGEDDPWRPNEGQEQCEVLCLGASIGVEGEEGCGTLGAIVEGDGKFYALSCDHVMKRAQKSKIIHPARDDYLNYLNYHLQQYVERIQYIIKREQRFLRETISQFSFDIIKDLERLKLKFQELKSLKEEHYDQDRAKKGNLEKVELHEKALENGFKTPPRVIGRYIAGISRNMRWTDGQEYFIDAAVAELTPKEIKGLRESEKIEMIGTGKSPSGRCSSSFTAFGELCKSGRTTEYTNSGRHANPNVYLRLSSYRLNAQNKHLNDVVKRVSICHTCAYSAGVEEDLEPTFSPCGFCRVDTETLNDEVWLKNCLCIDRPYDPAKGDAFSAGGDSGAVIFEIEEKKSLLGFGIIFAQQCHSYGSCALASPLLPTLQTLSREIPVTESLSLSSN</sequence>
<name>A0ABN8SFH5_9CNID</name>
<reference evidence="1 2" key="1">
    <citation type="submission" date="2022-05" db="EMBL/GenBank/DDBJ databases">
        <authorList>
            <consortium name="Genoscope - CEA"/>
            <person name="William W."/>
        </authorList>
    </citation>
    <scope>NUCLEOTIDE SEQUENCE [LARGE SCALE GENOMIC DNA]</scope>
</reference>
<accession>A0ABN8SFH5</accession>
<evidence type="ECO:0000313" key="1">
    <source>
        <dbReference type="EMBL" id="CAH3189446.1"/>
    </source>
</evidence>
<evidence type="ECO:0000313" key="2">
    <source>
        <dbReference type="Proteomes" id="UP001159427"/>
    </source>
</evidence>
<organism evidence="1 2">
    <name type="scientific">Porites evermanni</name>
    <dbReference type="NCBI Taxonomy" id="104178"/>
    <lineage>
        <taxon>Eukaryota</taxon>
        <taxon>Metazoa</taxon>
        <taxon>Cnidaria</taxon>
        <taxon>Anthozoa</taxon>
        <taxon>Hexacorallia</taxon>
        <taxon>Scleractinia</taxon>
        <taxon>Fungiina</taxon>
        <taxon>Poritidae</taxon>
        <taxon>Porites</taxon>
    </lineage>
</organism>
<gene>
    <name evidence="1" type="ORF">PEVE_00019405</name>
</gene>
<feature type="non-terminal residue" evidence="1">
    <location>
        <position position="584"/>
    </location>
</feature>
<proteinExistence type="predicted"/>
<dbReference type="EMBL" id="CALNXI010002617">
    <property type="protein sequence ID" value="CAH3189446.1"/>
    <property type="molecule type" value="Genomic_DNA"/>
</dbReference>
<keyword evidence="2" id="KW-1185">Reference proteome</keyword>
<comment type="caution">
    <text evidence="1">The sequence shown here is derived from an EMBL/GenBank/DDBJ whole genome shotgun (WGS) entry which is preliminary data.</text>
</comment>
<protein>
    <submittedName>
        <fullName evidence="1">Uncharacterized protein</fullName>
    </submittedName>
</protein>